<dbReference type="GO" id="GO:0016887">
    <property type="term" value="F:ATP hydrolysis activity"/>
    <property type="evidence" value="ECO:0007669"/>
    <property type="project" value="InterPro"/>
</dbReference>
<evidence type="ECO:0000313" key="5">
    <source>
        <dbReference type="EMBL" id="XBY58151.1"/>
    </source>
</evidence>
<dbReference type="AlphaFoldDB" id="A0AAU7XNF2"/>
<evidence type="ECO:0000256" key="1">
    <source>
        <dbReference type="ARBA" id="ARBA00022475"/>
    </source>
</evidence>
<evidence type="ECO:0000256" key="2">
    <source>
        <dbReference type="ARBA" id="ARBA00022967"/>
    </source>
</evidence>
<dbReference type="EMBL" id="CP158484">
    <property type="protein sequence ID" value="XBY58151.1"/>
    <property type="molecule type" value="Genomic_DNA"/>
</dbReference>
<reference evidence="5" key="1">
    <citation type="submission" date="2024-02" db="EMBL/GenBank/DDBJ databases">
        <title>Complete genome sequence of Vreelandella sp. SM1641, a marine exopolysaccharide-producing bacterium isolated from deep-sea hydrothermal sediment of the southwest Indian Ocean.</title>
        <authorList>
            <person name="Zhu H."/>
            <person name="Sun M."/>
        </authorList>
    </citation>
    <scope>NUCLEOTIDE SEQUENCE</scope>
    <source>
        <strain evidence="5">SM1641</strain>
    </source>
</reference>
<proteinExistence type="predicted"/>
<dbReference type="InterPro" id="IPR047641">
    <property type="entry name" value="ABC_transpr_MalK/UgpC-like"/>
</dbReference>
<dbReference type="GO" id="GO:0055052">
    <property type="term" value="C:ATP-binding cassette (ABC) transporter complex, substrate-binding subunit-containing"/>
    <property type="evidence" value="ECO:0007669"/>
    <property type="project" value="TreeGrafter"/>
</dbReference>
<dbReference type="InterPro" id="IPR027417">
    <property type="entry name" value="P-loop_NTPase"/>
</dbReference>
<dbReference type="GO" id="GO:0005524">
    <property type="term" value="F:ATP binding"/>
    <property type="evidence" value="ECO:0007669"/>
    <property type="project" value="UniProtKB-KW"/>
</dbReference>
<keyword evidence="5" id="KW-0547">Nucleotide-binding</keyword>
<gene>
    <name evidence="5" type="ORF">V8F66_17975</name>
</gene>
<organism evidence="5">
    <name type="scientific">Vreelandella sp. SM1641</name>
    <dbReference type="NCBI Taxonomy" id="3126101"/>
    <lineage>
        <taxon>Bacteria</taxon>
        <taxon>Pseudomonadati</taxon>
        <taxon>Pseudomonadota</taxon>
        <taxon>Gammaproteobacteria</taxon>
        <taxon>Oceanospirillales</taxon>
        <taxon>Halomonadaceae</taxon>
        <taxon>Vreelandella</taxon>
    </lineage>
</organism>
<keyword evidence="5" id="KW-0067">ATP-binding</keyword>
<sequence length="88" mass="9725">MKQQHLQHKLNQLPVMCAMSNQSRIRLERVTKRWDASAAVDNISFDVTPGQFVILLGPSGCGKSTTLRMIAGLEEASGGHIYIGERDD</sequence>
<protein>
    <submittedName>
        <fullName evidence="5">ATP-binding cassette domain-containing protein</fullName>
    </submittedName>
</protein>
<feature type="domain" description="ABC transporter" evidence="4">
    <location>
        <begin position="40"/>
        <end position="85"/>
    </location>
</feature>
<dbReference type="KEGG" id="vrs:V8F66_17975"/>
<dbReference type="PANTHER" id="PTHR43875">
    <property type="entry name" value="MALTODEXTRIN IMPORT ATP-BINDING PROTEIN MSMX"/>
    <property type="match status" value="1"/>
</dbReference>
<keyword evidence="3" id="KW-0472">Membrane</keyword>
<name>A0AAU7XNF2_9GAMM</name>
<dbReference type="RefSeq" id="WP_281372612.1">
    <property type="nucleotide sequence ID" value="NZ_CP158484.1"/>
</dbReference>
<evidence type="ECO:0000256" key="3">
    <source>
        <dbReference type="ARBA" id="ARBA00023136"/>
    </source>
</evidence>
<dbReference type="InterPro" id="IPR003439">
    <property type="entry name" value="ABC_transporter-like_ATP-bd"/>
</dbReference>
<dbReference type="Pfam" id="PF00005">
    <property type="entry name" value="ABC_tran"/>
    <property type="match status" value="1"/>
</dbReference>
<dbReference type="Gene3D" id="3.40.50.300">
    <property type="entry name" value="P-loop containing nucleotide triphosphate hydrolases"/>
    <property type="match status" value="1"/>
</dbReference>
<evidence type="ECO:0000259" key="4">
    <source>
        <dbReference type="Pfam" id="PF00005"/>
    </source>
</evidence>
<keyword evidence="1" id="KW-1003">Cell membrane</keyword>
<keyword evidence="2" id="KW-1278">Translocase</keyword>
<dbReference type="SUPFAM" id="SSF52540">
    <property type="entry name" value="P-loop containing nucleoside triphosphate hydrolases"/>
    <property type="match status" value="1"/>
</dbReference>
<dbReference type="PANTHER" id="PTHR43875:SF15">
    <property type="entry name" value="TREHALOSE IMPORT ATP-BINDING PROTEIN SUGC"/>
    <property type="match status" value="1"/>
</dbReference>
<accession>A0AAU7XNF2</accession>